<dbReference type="PANTHER" id="PTHR45526">
    <property type="entry name" value="TRANSCRIPTIONAL REGULATORY PROTEIN DPIA"/>
    <property type="match status" value="1"/>
</dbReference>
<dbReference type="Pfam" id="PF00072">
    <property type="entry name" value="Response_reg"/>
    <property type="match status" value="1"/>
</dbReference>
<reference evidence="5" key="2">
    <citation type="submission" date="2023-01" db="EMBL/GenBank/DDBJ databases">
        <title>Draft genome sequence of Agaribacter marinus strain NBRC 110023.</title>
        <authorList>
            <person name="Sun Q."/>
            <person name="Mori K."/>
        </authorList>
    </citation>
    <scope>NUCLEOTIDE SEQUENCE</scope>
    <source>
        <strain evidence="5">NBRC 110023</strain>
    </source>
</reference>
<keyword evidence="1" id="KW-0902">Two-component regulatory system</keyword>
<name>A0AA37SZY1_9ALTE</name>
<dbReference type="InterPro" id="IPR051271">
    <property type="entry name" value="2C-system_Tx_regulators"/>
</dbReference>
<dbReference type="SMART" id="SM00448">
    <property type="entry name" value="REC"/>
    <property type="match status" value="1"/>
</dbReference>
<dbReference type="Pfam" id="PF04397">
    <property type="entry name" value="LytTR"/>
    <property type="match status" value="1"/>
</dbReference>
<keyword evidence="2" id="KW-0597">Phosphoprotein</keyword>
<dbReference type="RefSeq" id="WP_284216040.1">
    <property type="nucleotide sequence ID" value="NZ_BSOT01000005.1"/>
</dbReference>
<dbReference type="PANTHER" id="PTHR45526:SF1">
    <property type="entry name" value="TRANSCRIPTIONAL REGULATORY PROTEIN DCUR-RELATED"/>
    <property type="match status" value="1"/>
</dbReference>
<keyword evidence="6" id="KW-1185">Reference proteome</keyword>
<dbReference type="Gene3D" id="3.40.50.2300">
    <property type="match status" value="1"/>
</dbReference>
<feature type="domain" description="Response regulatory" evidence="3">
    <location>
        <begin position="3"/>
        <end position="114"/>
    </location>
</feature>
<reference evidence="5" key="1">
    <citation type="journal article" date="2014" name="Int. J. Syst. Evol. Microbiol.">
        <title>Complete genome sequence of Corynebacterium casei LMG S-19264T (=DSM 44701T), isolated from a smear-ripened cheese.</title>
        <authorList>
            <consortium name="US DOE Joint Genome Institute (JGI-PGF)"/>
            <person name="Walter F."/>
            <person name="Albersmeier A."/>
            <person name="Kalinowski J."/>
            <person name="Ruckert C."/>
        </authorList>
    </citation>
    <scope>NUCLEOTIDE SEQUENCE</scope>
    <source>
        <strain evidence="5">NBRC 110023</strain>
    </source>
</reference>
<accession>A0AA37SZY1</accession>
<dbReference type="InterPro" id="IPR001789">
    <property type="entry name" value="Sig_transdc_resp-reg_receiver"/>
</dbReference>
<evidence type="ECO:0000313" key="5">
    <source>
        <dbReference type="EMBL" id="GLR69728.1"/>
    </source>
</evidence>
<gene>
    <name evidence="5" type="ORF">GCM10007852_06360</name>
</gene>
<dbReference type="InterPro" id="IPR007492">
    <property type="entry name" value="LytTR_DNA-bd_dom"/>
</dbReference>
<dbReference type="Proteomes" id="UP001156601">
    <property type="component" value="Unassembled WGS sequence"/>
</dbReference>
<comment type="caution">
    <text evidence="5">The sequence shown here is derived from an EMBL/GenBank/DDBJ whole genome shotgun (WGS) entry which is preliminary data.</text>
</comment>
<protein>
    <submittedName>
        <fullName evidence="5">DNA-binding response regulator</fullName>
    </submittedName>
</protein>
<dbReference type="SMART" id="SM00850">
    <property type="entry name" value="LytTR"/>
    <property type="match status" value="1"/>
</dbReference>
<feature type="modified residue" description="4-aspartylphosphate" evidence="2">
    <location>
        <position position="54"/>
    </location>
</feature>
<dbReference type="GO" id="GO:0003677">
    <property type="term" value="F:DNA binding"/>
    <property type="evidence" value="ECO:0007669"/>
    <property type="project" value="UniProtKB-KW"/>
</dbReference>
<proteinExistence type="predicted"/>
<dbReference type="PROSITE" id="PS50110">
    <property type="entry name" value="RESPONSE_REGULATORY"/>
    <property type="match status" value="1"/>
</dbReference>
<organism evidence="5 6">
    <name type="scientific">Agaribacter marinus</name>
    <dbReference type="NCBI Taxonomy" id="1431249"/>
    <lineage>
        <taxon>Bacteria</taxon>
        <taxon>Pseudomonadati</taxon>
        <taxon>Pseudomonadota</taxon>
        <taxon>Gammaproteobacteria</taxon>
        <taxon>Alteromonadales</taxon>
        <taxon>Alteromonadaceae</taxon>
        <taxon>Agaribacter</taxon>
    </lineage>
</organism>
<keyword evidence="5" id="KW-0238">DNA-binding</keyword>
<dbReference type="GO" id="GO:0000156">
    <property type="term" value="F:phosphorelay response regulator activity"/>
    <property type="evidence" value="ECO:0007669"/>
    <property type="project" value="TreeGrafter"/>
</dbReference>
<sequence length="226" mass="25947">MLSVLIVDDEPLAHQVILHHLENTKDFQVVGQCYSAIEALQRLSRDTVDVIFLDINMPQLNGIEMLKVLANKPHIVIVSAYQEYALEGFELDVCDYLLKPVSRQRFEQALDKLRRINAPAKNENGEVTIVLKVDRELQKFKLSEISYFESYGNYVKVWRKTQHILVTSTLKNVVSMLPGEGFTQVHKSYVVNNQHVKRVGSEFITMESELQLRVGRTYKSKVNGII</sequence>
<evidence type="ECO:0000256" key="1">
    <source>
        <dbReference type="ARBA" id="ARBA00023012"/>
    </source>
</evidence>
<dbReference type="PROSITE" id="PS50930">
    <property type="entry name" value="HTH_LYTTR"/>
    <property type="match status" value="1"/>
</dbReference>
<evidence type="ECO:0000259" key="3">
    <source>
        <dbReference type="PROSITE" id="PS50110"/>
    </source>
</evidence>
<dbReference type="EMBL" id="BSOT01000005">
    <property type="protein sequence ID" value="GLR69728.1"/>
    <property type="molecule type" value="Genomic_DNA"/>
</dbReference>
<feature type="domain" description="HTH LytTR-type" evidence="4">
    <location>
        <begin position="129"/>
        <end position="226"/>
    </location>
</feature>
<dbReference type="Gene3D" id="2.40.50.1020">
    <property type="entry name" value="LytTr DNA-binding domain"/>
    <property type="match status" value="1"/>
</dbReference>
<evidence type="ECO:0000313" key="6">
    <source>
        <dbReference type="Proteomes" id="UP001156601"/>
    </source>
</evidence>
<dbReference type="InterPro" id="IPR011006">
    <property type="entry name" value="CheY-like_superfamily"/>
</dbReference>
<dbReference type="AlphaFoldDB" id="A0AA37SZY1"/>
<evidence type="ECO:0000259" key="4">
    <source>
        <dbReference type="PROSITE" id="PS50930"/>
    </source>
</evidence>
<evidence type="ECO:0000256" key="2">
    <source>
        <dbReference type="PROSITE-ProRule" id="PRU00169"/>
    </source>
</evidence>
<dbReference type="SUPFAM" id="SSF52172">
    <property type="entry name" value="CheY-like"/>
    <property type="match status" value="1"/>
</dbReference>